<dbReference type="SUPFAM" id="SSF53218">
    <property type="entry name" value="Molybdenum cofactor biosynthesis proteins"/>
    <property type="match status" value="1"/>
</dbReference>
<evidence type="ECO:0000259" key="2">
    <source>
        <dbReference type="SMART" id="SM00852"/>
    </source>
</evidence>
<dbReference type="AlphaFoldDB" id="A0A0S3QSQ1"/>
<sequence>MKSALLFVGDEVVEGLIENTNALFLKDLLNNWGVEVDEVVEVRDDLKLIKEALNYLLAFYDLVFVCGGLGPTEDDLTRKALSEALRLPLQFEGSLWDRIRSVLYKRGVVVREEHKRMAYIPEGADYIENPVGLAPALVIRKDKKVVVALPGVPRELKELSFLVLQKLVGEKKMDQLVRVFKIFGLKESEVNSLVKEIFTTFFVKWGTVIKDGEVWLRVKADPSQIELIEKQVRKAFGNDLFGIDDETLEVVVGKLLRGKGLSLATAESCTGGLLANLITNVSGSSDYFRGGVVAYLEDVKASVLGVSWDSIKKFTVYSHEVAKEMAQGVRLLIKSDIGLSTTGIAGPTGGTPEKPVGLVYVGLATKEGVESFEFKFNFDRVGNKKAFAKAALDVLRRYLIEN</sequence>
<evidence type="ECO:0000313" key="4">
    <source>
        <dbReference type="Proteomes" id="UP000063234"/>
    </source>
</evidence>
<name>A0A0S3QSQ1_THET7</name>
<dbReference type="SUPFAM" id="SSF142433">
    <property type="entry name" value="CinA-like"/>
    <property type="match status" value="1"/>
</dbReference>
<dbReference type="Gene3D" id="3.40.980.10">
    <property type="entry name" value="MoaB/Mog-like domain"/>
    <property type="match status" value="1"/>
</dbReference>
<dbReference type="Pfam" id="PF00994">
    <property type="entry name" value="MoCF_biosynth"/>
    <property type="match status" value="1"/>
</dbReference>
<dbReference type="Pfam" id="PF02464">
    <property type="entry name" value="CinA"/>
    <property type="match status" value="1"/>
</dbReference>
<dbReference type="InterPro" id="IPR008135">
    <property type="entry name" value="Competence-induced_CinA"/>
</dbReference>
<dbReference type="KEGG" id="ttk:TST_0518"/>
<dbReference type="PIRSF" id="PIRSF006728">
    <property type="entry name" value="CinA"/>
    <property type="match status" value="1"/>
</dbReference>
<dbReference type="RefSeq" id="WP_068549246.1">
    <property type="nucleotide sequence ID" value="NZ_AP013035.1"/>
</dbReference>
<dbReference type="InterPro" id="IPR041424">
    <property type="entry name" value="CinA_KH"/>
</dbReference>
<dbReference type="PATRIC" id="fig|1298851.3.peg.539"/>
<dbReference type="NCBIfam" id="TIGR00200">
    <property type="entry name" value="cinA_nterm"/>
    <property type="match status" value="1"/>
</dbReference>
<dbReference type="STRING" id="1298851.TST_0518"/>
<dbReference type="OrthoDB" id="9801454at2"/>
<dbReference type="InterPro" id="IPR050101">
    <property type="entry name" value="CinA"/>
</dbReference>
<evidence type="ECO:0000256" key="1">
    <source>
        <dbReference type="HAMAP-Rule" id="MF_00226"/>
    </source>
</evidence>
<dbReference type="Gene3D" id="3.90.950.20">
    <property type="entry name" value="CinA-like"/>
    <property type="match status" value="1"/>
</dbReference>
<dbReference type="NCBIfam" id="TIGR00199">
    <property type="entry name" value="PncC_domain"/>
    <property type="match status" value="1"/>
</dbReference>
<dbReference type="Pfam" id="PF18146">
    <property type="entry name" value="CinA_KH"/>
    <property type="match status" value="1"/>
</dbReference>
<dbReference type="SMART" id="SM00852">
    <property type="entry name" value="MoCF_biosynth"/>
    <property type="match status" value="1"/>
</dbReference>
<keyword evidence="4" id="KW-1185">Reference proteome</keyword>
<dbReference type="InterPro" id="IPR036425">
    <property type="entry name" value="MoaB/Mog-like_dom_sf"/>
</dbReference>
<protein>
    <recommendedName>
        <fullName evidence="1">CinA-like protein</fullName>
    </recommendedName>
</protein>
<proteinExistence type="inferred from homology"/>
<dbReference type="PANTHER" id="PTHR13939">
    <property type="entry name" value="NICOTINAMIDE-NUCLEOTIDE AMIDOHYDROLASE PNCC"/>
    <property type="match status" value="1"/>
</dbReference>
<evidence type="ECO:0000313" key="3">
    <source>
        <dbReference type="EMBL" id="BAT71324.1"/>
    </source>
</evidence>
<accession>A0A0S3QSQ1</accession>
<comment type="similarity">
    <text evidence="1">Belongs to the CinA family.</text>
</comment>
<dbReference type="HAMAP" id="MF_00226_B">
    <property type="entry name" value="CinA_B"/>
    <property type="match status" value="1"/>
</dbReference>
<feature type="domain" description="MoaB/Mog" evidence="2">
    <location>
        <begin position="4"/>
        <end position="170"/>
    </location>
</feature>
<organism evidence="3 4">
    <name type="scientific">Thermosulfidibacter takaii (strain DSM 17441 / JCM 13301 / NBRC 103674 / ABI70S6)</name>
    <dbReference type="NCBI Taxonomy" id="1298851"/>
    <lineage>
        <taxon>Bacteria</taxon>
        <taxon>Pseudomonadati</taxon>
        <taxon>Thermosulfidibacterota</taxon>
        <taxon>Thermosulfidibacteria</taxon>
        <taxon>Thermosulfidibacterales</taxon>
        <taxon>Thermosulfidibacteraceae</taxon>
    </lineage>
</organism>
<dbReference type="Proteomes" id="UP000063234">
    <property type="component" value="Chromosome"/>
</dbReference>
<dbReference type="PANTHER" id="PTHR13939:SF0">
    <property type="entry name" value="NMN AMIDOHYDROLASE-LIKE PROTEIN YFAY"/>
    <property type="match status" value="1"/>
</dbReference>
<dbReference type="InterPro" id="IPR001453">
    <property type="entry name" value="MoaB/Mog_dom"/>
</dbReference>
<gene>
    <name evidence="3" type="ORF">TST_0518</name>
</gene>
<dbReference type="Gene3D" id="3.30.70.2860">
    <property type="match status" value="1"/>
</dbReference>
<dbReference type="EMBL" id="AP013035">
    <property type="protein sequence ID" value="BAT71324.1"/>
    <property type="molecule type" value="Genomic_DNA"/>
</dbReference>
<dbReference type="InterPro" id="IPR036653">
    <property type="entry name" value="CinA-like_C"/>
</dbReference>
<dbReference type="InterPro" id="IPR008136">
    <property type="entry name" value="CinA_C"/>
</dbReference>
<reference evidence="4" key="1">
    <citation type="journal article" date="2018" name="Science">
        <title>A primordial and reversible TCA cycle in a facultatively chemolithoautotrophic thermophile.</title>
        <authorList>
            <person name="Nunoura T."/>
            <person name="Chikaraishi Y."/>
            <person name="Izaki R."/>
            <person name="Suwa T."/>
            <person name="Sato T."/>
            <person name="Harada T."/>
            <person name="Mori K."/>
            <person name="Kato Y."/>
            <person name="Miyazaki M."/>
            <person name="Shimamura S."/>
            <person name="Yanagawa K."/>
            <person name="Shuto A."/>
            <person name="Ohkouchi N."/>
            <person name="Fujita N."/>
            <person name="Takaki Y."/>
            <person name="Atomi H."/>
            <person name="Takai K."/>
        </authorList>
    </citation>
    <scope>NUCLEOTIDE SEQUENCE [LARGE SCALE GENOMIC DNA]</scope>
    <source>
        <strain evidence="4">DSM 17441 / JCM 13301 / NBRC 103674 / ABI70S6</strain>
    </source>
</reference>